<sequence>MATASASDPPESDPGAEQPPASARSRLDAGLITGASDEPS</sequence>
<evidence type="ECO:0000313" key="2">
    <source>
        <dbReference type="EMBL" id="MDZ5457576.1"/>
    </source>
</evidence>
<dbReference type="Proteomes" id="UP001293718">
    <property type="component" value="Unassembled WGS sequence"/>
</dbReference>
<comment type="caution">
    <text evidence="2">The sequence shown here is derived from an EMBL/GenBank/DDBJ whole genome shotgun (WGS) entry which is preliminary data.</text>
</comment>
<proteinExistence type="predicted"/>
<evidence type="ECO:0000256" key="1">
    <source>
        <dbReference type="SAM" id="MobiDB-lite"/>
    </source>
</evidence>
<protein>
    <submittedName>
        <fullName evidence="2">Uncharacterized protein</fullName>
    </submittedName>
</protein>
<reference evidence="2 3" key="1">
    <citation type="submission" date="2023-11" db="EMBL/GenBank/DDBJ databases">
        <title>Draft genome of Azohydromonas lata strain H1 (DSM1123), a polyhydroxyalkanoate producer.</title>
        <authorList>
            <person name="Traversa D."/>
            <person name="D'Addabbo P."/>
            <person name="Pazzani C."/>
            <person name="Manzari C."/>
            <person name="Chiara M."/>
            <person name="Scrascia M."/>
        </authorList>
    </citation>
    <scope>NUCLEOTIDE SEQUENCE [LARGE SCALE GENOMIC DNA]</scope>
    <source>
        <strain evidence="2 3">H1</strain>
    </source>
</reference>
<evidence type="ECO:0000313" key="3">
    <source>
        <dbReference type="Proteomes" id="UP001293718"/>
    </source>
</evidence>
<gene>
    <name evidence="2" type="ORF">SM757_13435</name>
</gene>
<dbReference type="EMBL" id="JAXOJX010000020">
    <property type="protein sequence ID" value="MDZ5457576.1"/>
    <property type="molecule type" value="Genomic_DNA"/>
</dbReference>
<accession>A0ABU5IEM5</accession>
<feature type="region of interest" description="Disordered" evidence="1">
    <location>
        <begin position="1"/>
        <end position="40"/>
    </location>
</feature>
<keyword evidence="3" id="KW-1185">Reference proteome</keyword>
<dbReference type="RefSeq" id="WP_322465863.1">
    <property type="nucleotide sequence ID" value="NZ_JAXOJX010000020.1"/>
</dbReference>
<name>A0ABU5IEM5_9BURK</name>
<organism evidence="2 3">
    <name type="scientific">Azohydromonas lata</name>
    <dbReference type="NCBI Taxonomy" id="45677"/>
    <lineage>
        <taxon>Bacteria</taxon>
        <taxon>Pseudomonadati</taxon>
        <taxon>Pseudomonadota</taxon>
        <taxon>Betaproteobacteria</taxon>
        <taxon>Burkholderiales</taxon>
        <taxon>Sphaerotilaceae</taxon>
        <taxon>Azohydromonas</taxon>
    </lineage>
</organism>